<dbReference type="EMBL" id="BSOA01000003">
    <property type="protein sequence ID" value="GLQ87166.1"/>
    <property type="molecule type" value="Genomic_DNA"/>
</dbReference>
<reference evidence="3" key="1">
    <citation type="journal article" date="2019" name="Int. J. Syst. Evol. Microbiol.">
        <title>The Global Catalogue of Microorganisms (GCM) 10K type strain sequencing project: providing services to taxonomists for standard genome sequencing and annotation.</title>
        <authorList>
            <consortium name="The Broad Institute Genomics Platform"/>
            <consortium name="The Broad Institute Genome Sequencing Center for Infectious Disease"/>
            <person name="Wu L."/>
            <person name="Ma J."/>
        </authorList>
    </citation>
    <scope>NUCLEOTIDE SEQUENCE [LARGE SCALE GENOMIC DNA]</scope>
    <source>
        <strain evidence="3">NBRC 111981</strain>
    </source>
</reference>
<organism evidence="2 3">
    <name type="scientific">Dyella flagellata</name>
    <dbReference type="NCBI Taxonomy" id="1867833"/>
    <lineage>
        <taxon>Bacteria</taxon>
        <taxon>Pseudomonadati</taxon>
        <taxon>Pseudomonadota</taxon>
        <taxon>Gammaproteobacteria</taxon>
        <taxon>Lysobacterales</taxon>
        <taxon>Rhodanobacteraceae</taxon>
        <taxon>Dyella</taxon>
    </lineage>
</organism>
<evidence type="ECO:0000256" key="1">
    <source>
        <dbReference type="SAM" id="SignalP"/>
    </source>
</evidence>
<dbReference type="PROSITE" id="PS51257">
    <property type="entry name" value="PROKAR_LIPOPROTEIN"/>
    <property type="match status" value="1"/>
</dbReference>
<proteinExistence type="predicted"/>
<feature type="signal peptide" evidence="1">
    <location>
        <begin position="1"/>
        <end position="24"/>
    </location>
</feature>
<sequence length="195" mass="21865">MQTRIVHFRVFTVLTLMAASSACAGQFGDARPVSLANGFNHVVLGGHDATIVVADRENYNAHDFTVATIYMQGPSDLSNGQVLNLVPVFYADAKDQYERLHLVKSGGADCVLHDFRILASARSDAAWLIRAERDMQRSFADAEPVHFYFYRLKENKEEQVGRPPVYFEFDHRVDATKPYCDVDEAMSKELGISSQ</sequence>
<dbReference type="Proteomes" id="UP001156627">
    <property type="component" value="Unassembled WGS sequence"/>
</dbReference>
<accession>A0ABQ5X7L3</accession>
<dbReference type="Pfam" id="PF21955">
    <property type="entry name" value="CarG-like"/>
    <property type="match status" value="1"/>
</dbReference>
<dbReference type="InterPro" id="IPR054139">
    <property type="entry name" value="CarG-like"/>
</dbReference>
<protein>
    <recommendedName>
        <fullName evidence="4">Lipoprotein</fullName>
    </recommendedName>
</protein>
<keyword evidence="3" id="KW-1185">Reference proteome</keyword>
<feature type="chain" id="PRO_5045278406" description="Lipoprotein" evidence="1">
    <location>
        <begin position="25"/>
        <end position="195"/>
    </location>
</feature>
<gene>
    <name evidence="2" type="ORF">GCM10007898_07320</name>
</gene>
<evidence type="ECO:0008006" key="4">
    <source>
        <dbReference type="Google" id="ProtNLM"/>
    </source>
</evidence>
<evidence type="ECO:0000313" key="3">
    <source>
        <dbReference type="Proteomes" id="UP001156627"/>
    </source>
</evidence>
<evidence type="ECO:0000313" key="2">
    <source>
        <dbReference type="EMBL" id="GLQ87166.1"/>
    </source>
</evidence>
<comment type="caution">
    <text evidence="2">The sequence shown here is derived from an EMBL/GenBank/DDBJ whole genome shotgun (WGS) entry which is preliminary data.</text>
</comment>
<keyword evidence="1" id="KW-0732">Signal</keyword>
<name>A0ABQ5X7L3_9GAMM</name>